<gene>
    <name evidence="2" type="ORF">D0860_06903</name>
</gene>
<reference evidence="2 3" key="1">
    <citation type="journal article" date="2018" name="BMC Genomics">
        <title>Genomic evidence for intraspecific hybridization in a clonal and extremely halotolerant yeast.</title>
        <authorList>
            <person name="Gostincar C."/>
            <person name="Stajich J.E."/>
            <person name="Zupancic J."/>
            <person name="Zalar P."/>
            <person name="Gunde-Cimerman N."/>
        </authorList>
    </citation>
    <scope>NUCLEOTIDE SEQUENCE [LARGE SCALE GENOMIC DNA]</scope>
    <source>
        <strain evidence="2 3">EXF-562</strain>
    </source>
</reference>
<evidence type="ECO:0008006" key="4">
    <source>
        <dbReference type="Google" id="ProtNLM"/>
    </source>
</evidence>
<evidence type="ECO:0000313" key="2">
    <source>
        <dbReference type="EMBL" id="RMZ03205.1"/>
    </source>
</evidence>
<dbReference type="VEuPathDB" id="FungiDB:BTJ68_05416"/>
<dbReference type="GO" id="GO:0030414">
    <property type="term" value="F:peptidase inhibitor activity"/>
    <property type="evidence" value="ECO:0007669"/>
    <property type="project" value="TreeGrafter"/>
</dbReference>
<dbReference type="PANTHER" id="PTHR11362:SF148">
    <property type="entry name" value="CARBOXYPEPTIDASE Y INHIBITOR"/>
    <property type="match status" value="1"/>
</dbReference>
<dbReference type="InterPro" id="IPR035810">
    <property type="entry name" value="PEBP_euk"/>
</dbReference>
<dbReference type="Pfam" id="PF01161">
    <property type="entry name" value="PBP"/>
    <property type="match status" value="1"/>
</dbReference>
<dbReference type="InterPro" id="IPR008914">
    <property type="entry name" value="PEBP"/>
</dbReference>
<dbReference type="Gene3D" id="3.90.280.10">
    <property type="entry name" value="PEBP-like"/>
    <property type="match status" value="1"/>
</dbReference>
<dbReference type="EMBL" id="QWIS01000170">
    <property type="protein sequence ID" value="RMZ03205.1"/>
    <property type="molecule type" value="Genomic_DNA"/>
</dbReference>
<feature type="signal peptide" evidence="1">
    <location>
        <begin position="1"/>
        <end position="16"/>
    </location>
</feature>
<sequence length="233" mass="25868">MFPALLILAFVAAVFAQQQDQQPLIGKHNLISALKKAEIIPTVLDSFHPKLALDISWKHATAHVGNDLDPDKLQEQPKTTLSALNHDEGTSETSPLLKPEKMQLTIALTDPDAPSRSNPEWAQVCHWIATSPPKHDKTDDGRLDTDLVTKHPHWKDIMPYKPPGPPPKTGKHRYVFVVLAPANGTKEGLHLAKPADRQHWGYEKADVGLREWAEEMGLEVVGKTMFWLSAGEA</sequence>
<dbReference type="InterPro" id="IPR036610">
    <property type="entry name" value="PEBP-like_sf"/>
</dbReference>
<protein>
    <recommendedName>
        <fullName evidence="4">PEBP-like protein</fullName>
    </recommendedName>
</protein>
<proteinExistence type="predicted"/>
<dbReference type="AlphaFoldDB" id="A0A3M7GR69"/>
<dbReference type="CDD" id="cd00866">
    <property type="entry name" value="PEBP_euk"/>
    <property type="match status" value="1"/>
</dbReference>
<evidence type="ECO:0000313" key="3">
    <source>
        <dbReference type="Proteomes" id="UP000280598"/>
    </source>
</evidence>
<dbReference type="Proteomes" id="UP000280598">
    <property type="component" value="Unassembled WGS sequence"/>
</dbReference>
<feature type="chain" id="PRO_5018330324" description="PEBP-like protein" evidence="1">
    <location>
        <begin position="17"/>
        <end position="233"/>
    </location>
</feature>
<dbReference type="GO" id="GO:0046578">
    <property type="term" value="P:regulation of Ras protein signal transduction"/>
    <property type="evidence" value="ECO:0007669"/>
    <property type="project" value="TreeGrafter"/>
</dbReference>
<comment type="caution">
    <text evidence="2">The sequence shown here is derived from an EMBL/GenBank/DDBJ whole genome shotgun (WGS) entry which is preliminary data.</text>
</comment>
<dbReference type="SUPFAM" id="SSF49777">
    <property type="entry name" value="PEBP-like"/>
    <property type="match status" value="1"/>
</dbReference>
<dbReference type="GO" id="GO:0030162">
    <property type="term" value="P:regulation of proteolysis"/>
    <property type="evidence" value="ECO:0007669"/>
    <property type="project" value="TreeGrafter"/>
</dbReference>
<dbReference type="GO" id="GO:0005543">
    <property type="term" value="F:phospholipid binding"/>
    <property type="evidence" value="ECO:0007669"/>
    <property type="project" value="TreeGrafter"/>
</dbReference>
<accession>A0A3M7GR69</accession>
<organism evidence="2 3">
    <name type="scientific">Hortaea werneckii</name>
    <name type="common">Black yeast</name>
    <name type="synonym">Cladosporium werneckii</name>
    <dbReference type="NCBI Taxonomy" id="91943"/>
    <lineage>
        <taxon>Eukaryota</taxon>
        <taxon>Fungi</taxon>
        <taxon>Dikarya</taxon>
        <taxon>Ascomycota</taxon>
        <taxon>Pezizomycotina</taxon>
        <taxon>Dothideomycetes</taxon>
        <taxon>Dothideomycetidae</taxon>
        <taxon>Mycosphaerellales</taxon>
        <taxon>Teratosphaeriaceae</taxon>
        <taxon>Hortaea</taxon>
    </lineage>
</organism>
<keyword evidence="1" id="KW-0732">Signal</keyword>
<name>A0A3M7GR69_HORWE</name>
<dbReference type="PANTHER" id="PTHR11362">
    <property type="entry name" value="PHOSPHATIDYLETHANOLAMINE-BINDING PROTEIN"/>
    <property type="match status" value="1"/>
</dbReference>
<evidence type="ECO:0000256" key="1">
    <source>
        <dbReference type="SAM" id="SignalP"/>
    </source>
</evidence>